<organism evidence="10 11">
    <name type="scientific">Amycolatopsis tolypomycina</name>
    <dbReference type="NCBI Taxonomy" id="208445"/>
    <lineage>
        <taxon>Bacteria</taxon>
        <taxon>Bacillati</taxon>
        <taxon>Actinomycetota</taxon>
        <taxon>Actinomycetes</taxon>
        <taxon>Pseudonocardiales</taxon>
        <taxon>Pseudonocardiaceae</taxon>
        <taxon>Amycolatopsis</taxon>
    </lineage>
</organism>
<dbReference type="GO" id="GO:0004497">
    <property type="term" value="F:monooxygenase activity"/>
    <property type="evidence" value="ECO:0007669"/>
    <property type="project" value="UniProtKB-KW"/>
</dbReference>
<evidence type="ECO:0000313" key="11">
    <source>
        <dbReference type="Proteomes" id="UP000199622"/>
    </source>
</evidence>
<dbReference type="GO" id="GO:0005506">
    <property type="term" value="F:iron ion binding"/>
    <property type="evidence" value="ECO:0007669"/>
    <property type="project" value="InterPro"/>
</dbReference>
<evidence type="ECO:0000256" key="8">
    <source>
        <dbReference type="ARBA" id="ARBA00055433"/>
    </source>
</evidence>
<dbReference type="InterPro" id="IPR036396">
    <property type="entry name" value="Cyt_P450_sf"/>
</dbReference>
<sequence length="413" mass="46287">MTQQDAAPELFSPEFVACPHATYEHMRESEGVSQRFYPGGLNRLWFLTRYDDVRTALIDPDLVKDRSSVTEGSLAAHQLMDPELKPFHRNLSMLDPPDHTRLRRVIAKNMTPRQARSRQEPAERLADELIDKFAADGEAELIEGYASPLADGIIGELVGVHVLPSADWARLRELGRNLTSPSYQHHSADFDRIKYEIRDLVLEVIRLRREQLGDDVISDLVRARDREEMTEQELLAMVVTMVLSGVDSVTAFLGTALHSLLTHPDQLELLRARPELMDNAVNELLRYDSGTQTATFRFAAKDLQYGDTVIPRGAVVCPVLTSAHRDPRHYAEPERLDVTRQGELNIAFGIGTHNCLGQKIGQLVSTVGLAAVVRRLPGLRLAVDPGELRWRPGLLLRSVYELPVRFDAKGALG</sequence>
<keyword evidence="4 9" id="KW-0479">Metal-binding</keyword>
<accession>A0A1H4TZ07</accession>
<dbReference type="RefSeq" id="WP_091310277.1">
    <property type="nucleotide sequence ID" value="NZ_FNSO01000004.1"/>
</dbReference>
<comment type="pathway">
    <text evidence="1">Antibiotic biosynthesis; vancomycin biosynthesis.</text>
</comment>
<comment type="similarity">
    <text evidence="2 9">Belongs to the cytochrome P450 family.</text>
</comment>
<comment type="function">
    <text evidence="8">Involved in the coupling of aromatic side chains of the heptapeptide of vancomycin.</text>
</comment>
<keyword evidence="7 9" id="KW-0503">Monooxygenase</keyword>
<evidence type="ECO:0000313" key="10">
    <source>
        <dbReference type="EMBL" id="SEC61520.1"/>
    </source>
</evidence>
<name>A0A1H4TZ07_9PSEU</name>
<keyword evidence="5 9" id="KW-0560">Oxidoreductase</keyword>
<evidence type="ECO:0000256" key="4">
    <source>
        <dbReference type="ARBA" id="ARBA00022723"/>
    </source>
</evidence>
<dbReference type="GO" id="GO:0016705">
    <property type="term" value="F:oxidoreductase activity, acting on paired donors, with incorporation or reduction of molecular oxygen"/>
    <property type="evidence" value="ECO:0007669"/>
    <property type="project" value="InterPro"/>
</dbReference>
<dbReference type="PANTHER" id="PTHR46696:SF1">
    <property type="entry name" value="CYTOCHROME P450 YJIB-RELATED"/>
    <property type="match status" value="1"/>
</dbReference>
<dbReference type="Gene3D" id="1.10.630.10">
    <property type="entry name" value="Cytochrome P450"/>
    <property type="match status" value="1"/>
</dbReference>
<dbReference type="OrthoDB" id="5500002at2"/>
<dbReference type="GO" id="GO:0020037">
    <property type="term" value="F:heme binding"/>
    <property type="evidence" value="ECO:0007669"/>
    <property type="project" value="InterPro"/>
</dbReference>
<evidence type="ECO:0000256" key="7">
    <source>
        <dbReference type="ARBA" id="ARBA00023033"/>
    </source>
</evidence>
<evidence type="ECO:0000256" key="2">
    <source>
        <dbReference type="ARBA" id="ARBA00010617"/>
    </source>
</evidence>
<dbReference type="PROSITE" id="PS00086">
    <property type="entry name" value="CYTOCHROME_P450"/>
    <property type="match status" value="1"/>
</dbReference>
<dbReference type="STRING" id="208445.SAMN04489727_4408"/>
<dbReference type="SUPFAM" id="SSF48264">
    <property type="entry name" value="Cytochrome P450"/>
    <property type="match status" value="1"/>
</dbReference>
<protein>
    <submittedName>
        <fullName evidence="10">Cytochrome P450</fullName>
    </submittedName>
</protein>
<keyword evidence="3 9" id="KW-0349">Heme</keyword>
<dbReference type="EMBL" id="FNSO01000004">
    <property type="protein sequence ID" value="SEC61520.1"/>
    <property type="molecule type" value="Genomic_DNA"/>
</dbReference>
<dbReference type="InterPro" id="IPR001128">
    <property type="entry name" value="Cyt_P450"/>
</dbReference>
<evidence type="ECO:0000256" key="3">
    <source>
        <dbReference type="ARBA" id="ARBA00022617"/>
    </source>
</evidence>
<evidence type="ECO:0000256" key="1">
    <source>
        <dbReference type="ARBA" id="ARBA00004660"/>
    </source>
</evidence>
<dbReference type="Proteomes" id="UP000199622">
    <property type="component" value="Unassembled WGS sequence"/>
</dbReference>
<dbReference type="PRINTS" id="PR00359">
    <property type="entry name" value="BP450"/>
</dbReference>
<dbReference type="FunFam" id="1.10.630.10:FF:000018">
    <property type="entry name" value="Cytochrome P450 monooxygenase"/>
    <property type="match status" value="1"/>
</dbReference>
<gene>
    <name evidence="10" type="ORF">SAMN04489727_4408</name>
</gene>
<dbReference type="InterPro" id="IPR002397">
    <property type="entry name" value="Cyt_P450_B"/>
</dbReference>
<dbReference type="Pfam" id="PF00067">
    <property type="entry name" value="p450"/>
    <property type="match status" value="1"/>
</dbReference>
<dbReference type="PANTHER" id="PTHR46696">
    <property type="entry name" value="P450, PUTATIVE (EUROFUNG)-RELATED"/>
    <property type="match status" value="1"/>
</dbReference>
<proteinExistence type="inferred from homology"/>
<dbReference type="AlphaFoldDB" id="A0A1H4TZ07"/>
<evidence type="ECO:0000256" key="9">
    <source>
        <dbReference type="RuleBase" id="RU000461"/>
    </source>
</evidence>
<keyword evidence="11" id="KW-1185">Reference proteome</keyword>
<evidence type="ECO:0000256" key="5">
    <source>
        <dbReference type="ARBA" id="ARBA00023002"/>
    </source>
</evidence>
<keyword evidence="6 9" id="KW-0408">Iron</keyword>
<reference evidence="11" key="1">
    <citation type="submission" date="2016-10" db="EMBL/GenBank/DDBJ databases">
        <authorList>
            <person name="Varghese N."/>
            <person name="Submissions S."/>
        </authorList>
    </citation>
    <scope>NUCLEOTIDE SEQUENCE [LARGE SCALE GENOMIC DNA]</scope>
    <source>
        <strain evidence="11">DSM 44544</strain>
    </source>
</reference>
<evidence type="ECO:0000256" key="6">
    <source>
        <dbReference type="ARBA" id="ARBA00023004"/>
    </source>
</evidence>
<dbReference type="InterPro" id="IPR017972">
    <property type="entry name" value="Cyt_P450_CS"/>
</dbReference>